<comment type="caution">
    <text evidence="2">The sequence shown here is derived from an EMBL/GenBank/DDBJ whole genome shotgun (WGS) entry which is preliminary data.</text>
</comment>
<organism evidence="2 3">
    <name type="scientific">Umbra pygmaea</name>
    <name type="common">Eastern mudminnow</name>
    <dbReference type="NCBI Taxonomy" id="75934"/>
    <lineage>
        <taxon>Eukaryota</taxon>
        <taxon>Metazoa</taxon>
        <taxon>Chordata</taxon>
        <taxon>Craniata</taxon>
        <taxon>Vertebrata</taxon>
        <taxon>Euteleostomi</taxon>
        <taxon>Actinopterygii</taxon>
        <taxon>Neopterygii</taxon>
        <taxon>Teleostei</taxon>
        <taxon>Protacanthopterygii</taxon>
        <taxon>Esociformes</taxon>
        <taxon>Umbridae</taxon>
        <taxon>Umbra</taxon>
    </lineage>
</organism>
<evidence type="ECO:0000313" key="2">
    <source>
        <dbReference type="EMBL" id="KAL0967429.1"/>
    </source>
</evidence>
<accession>A0ABD0W7Q7</accession>
<dbReference type="PANTHER" id="PTHR20843">
    <property type="entry name" value="STERILE ALPHA MOTIF DOMAIN CONTAINING PROTEIN 10"/>
    <property type="match status" value="1"/>
</dbReference>
<dbReference type="PROSITE" id="PS50105">
    <property type="entry name" value="SAM_DOMAIN"/>
    <property type="match status" value="1"/>
</dbReference>
<reference evidence="2 3" key="1">
    <citation type="submission" date="2024-06" db="EMBL/GenBank/DDBJ databases">
        <authorList>
            <person name="Pan Q."/>
            <person name="Wen M."/>
            <person name="Jouanno E."/>
            <person name="Zahm M."/>
            <person name="Klopp C."/>
            <person name="Cabau C."/>
            <person name="Louis A."/>
            <person name="Berthelot C."/>
            <person name="Parey E."/>
            <person name="Roest Crollius H."/>
            <person name="Montfort J."/>
            <person name="Robinson-Rechavi M."/>
            <person name="Bouchez O."/>
            <person name="Lampietro C."/>
            <person name="Lopez Roques C."/>
            <person name="Donnadieu C."/>
            <person name="Postlethwait J."/>
            <person name="Bobe J."/>
            <person name="Verreycken H."/>
            <person name="Guiguen Y."/>
        </authorList>
    </citation>
    <scope>NUCLEOTIDE SEQUENCE [LARGE SCALE GENOMIC DNA]</scope>
    <source>
        <strain evidence="2">Up_M1</strain>
        <tissue evidence="2">Testis</tissue>
    </source>
</reference>
<evidence type="ECO:0000259" key="1">
    <source>
        <dbReference type="PROSITE" id="PS50105"/>
    </source>
</evidence>
<dbReference type="EMBL" id="JAGEUA010000008">
    <property type="protein sequence ID" value="KAL0967429.1"/>
    <property type="molecule type" value="Genomic_DNA"/>
</dbReference>
<protein>
    <recommendedName>
        <fullName evidence="1">SAM domain-containing protein</fullName>
    </recommendedName>
</protein>
<dbReference type="SUPFAM" id="SSF47769">
    <property type="entry name" value="SAM/Pointed domain"/>
    <property type="match status" value="1"/>
</dbReference>
<name>A0ABD0W7Q7_UMBPY</name>
<dbReference type="PANTHER" id="PTHR20843:SF0">
    <property type="entry name" value="PROTEIN AVEUGLE"/>
    <property type="match status" value="1"/>
</dbReference>
<sequence>MSLHKRVSLWTVEDVLNWIKVQYPYQQNTLQPAIIKHDICGRALLRMGEHQLERIGVEEDQLQEILIDILLLSVQEELENLIDISSECFCL</sequence>
<dbReference type="InterPro" id="IPR052268">
    <property type="entry name" value="SAM_domain-containing_protein"/>
</dbReference>
<dbReference type="InterPro" id="IPR001660">
    <property type="entry name" value="SAM"/>
</dbReference>
<proteinExistence type="predicted"/>
<evidence type="ECO:0000313" key="3">
    <source>
        <dbReference type="Proteomes" id="UP001557470"/>
    </source>
</evidence>
<feature type="domain" description="SAM" evidence="1">
    <location>
        <begin position="10"/>
        <end position="57"/>
    </location>
</feature>
<dbReference type="InterPro" id="IPR013761">
    <property type="entry name" value="SAM/pointed_sf"/>
</dbReference>
<dbReference type="Gene3D" id="1.10.150.50">
    <property type="entry name" value="Transcription Factor, Ets-1"/>
    <property type="match status" value="1"/>
</dbReference>
<gene>
    <name evidence="2" type="ORF">UPYG_G00252130</name>
</gene>
<dbReference type="Proteomes" id="UP001557470">
    <property type="component" value="Unassembled WGS sequence"/>
</dbReference>
<keyword evidence="3" id="KW-1185">Reference proteome</keyword>
<dbReference type="AlphaFoldDB" id="A0ABD0W7Q7"/>